<gene>
    <name evidence="3" type="ORF">D7D48_04345</name>
</gene>
<feature type="region of interest" description="Disordered" evidence="1">
    <location>
        <begin position="1"/>
        <end position="25"/>
    </location>
</feature>
<reference evidence="3 4" key="1">
    <citation type="submission" date="2018-12" db="EMBL/GenBank/DDBJ databases">
        <authorList>
            <person name="Kim S.-J."/>
            <person name="Jung G.-Y."/>
        </authorList>
    </citation>
    <scope>NUCLEOTIDE SEQUENCE [LARGE SCALE GENOMIC DNA]</scope>
    <source>
        <strain evidence="3 4">03SU3-P</strain>
    </source>
</reference>
<evidence type="ECO:0008006" key="5">
    <source>
        <dbReference type="Google" id="ProtNLM"/>
    </source>
</evidence>
<evidence type="ECO:0000256" key="2">
    <source>
        <dbReference type="SAM" id="Phobius"/>
    </source>
</evidence>
<dbReference type="AlphaFoldDB" id="A0A3R8Q2Y3"/>
<keyword evidence="2" id="KW-1133">Transmembrane helix</keyword>
<sequence length="161" mass="16363">MSKIGDTITSAADSAKTKTSQASAAARKKASVAVKRGQDAAVIGIDQSKAIARQAKAKTKEGVDKNPLAIIMGGIAIGAIVGALLPGTERETKVLGKAGKKLNKKARKIAEAAKVAGMSQVDTLGLNGDTLRAQFRELVSKAALAVKAAGQAATEAAKEKN</sequence>
<keyword evidence="4" id="KW-1185">Reference proteome</keyword>
<proteinExistence type="predicted"/>
<dbReference type="EMBL" id="RWJI01000001">
    <property type="protein sequence ID" value="RRQ52108.1"/>
    <property type="molecule type" value="Genomic_DNA"/>
</dbReference>
<dbReference type="OrthoDB" id="7596515at2"/>
<keyword evidence="2" id="KW-0812">Transmembrane</keyword>
<evidence type="ECO:0000313" key="4">
    <source>
        <dbReference type="Proteomes" id="UP000268553"/>
    </source>
</evidence>
<dbReference type="RefSeq" id="WP_125230124.1">
    <property type="nucleotide sequence ID" value="NZ_RWJI01000001.1"/>
</dbReference>
<dbReference type="Proteomes" id="UP000268553">
    <property type="component" value="Unassembled WGS sequence"/>
</dbReference>
<feature type="transmembrane region" description="Helical" evidence="2">
    <location>
        <begin position="68"/>
        <end position="87"/>
    </location>
</feature>
<protein>
    <recommendedName>
        <fullName evidence="5">DUF883 family protein</fullName>
    </recommendedName>
</protein>
<organism evidence="3 4">
    <name type="scientific">Sphingorhabdus wooponensis</name>
    <dbReference type="NCBI Taxonomy" id="940136"/>
    <lineage>
        <taxon>Bacteria</taxon>
        <taxon>Pseudomonadati</taxon>
        <taxon>Pseudomonadota</taxon>
        <taxon>Alphaproteobacteria</taxon>
        <taxon>Sphingomonadales</taxon>
        <taxon>Sphingomonadaceae</taxon>
        <taxon>Sphingorhabdus</taxon>
    </lineage>
</organism>
<comment type="caution">
    <text evidence="3">The sequence shown here is derived from an EMBL/GenBank/DDBJ whole genome shotgun (WGS) entry which is preliminary data.</text>
</comment>
<accession>A0A3R8Q2Y3</accession>
<name>A0A3R8Q2Y3_9SPHN</name>
<evidence type="ECO:0000256" key="1">
    <source>
        <dbReference type="SAM" id="MobiDB-lite"/>
    </source>
</evidence>
<feature type="compositionally biased region" description="Low complexity" evidence="1">
    <location>
        <begin position="10"/>
        <end position="25"/>
    </location>
</feature>
<evidence type="ECO:0000313" key="3">
    <source>
        <dbReference type="EMBL" id="RRQ52108.1"/>
    </source>
</evidence>
<keyword evidence="2" id="KW-0472">Membrane</keyword>